<accession>A0A931BF24</accession>
<dbReference type="EMBL" id="JADPRT010000019">
    <property type="protein sequence ID" value="MBF9072968.1"/>
    <property type="molecule type" value="Genomic_DNA"/>
</dbReference>
<evidence type="ECO:0000256" key="4">
    <source>
        <dbReference type="RuleBase" id="RU365031"/>
    </source>
</evidence>
<dbReference type="SUPFAM" id="SSF110710">
    <property type="entry name" value="TTHA0583/YokD-like"/>
    <property type="match status" value="1"/>
</dbReference>
<dbReference type="EMBL" id="JADPRT010000015">
    <property type="protein sequence ID" value="MBF9072157.1"/>
    <property type="molecule type" value="Genomic_DNA"/>
</dbReference>
<proteinExistence type="inferred from homology"/>
<dbReference type="PANTHER" id="PTHR11104:SF0">
    <property type="entry name" value="SPBETA PROPHAGE-DERIVED AMINOGLYCOSIDE N(3')-ACETYLTRANSFERASE-LIKE PROTEIN YOKD"/>
    <property type="match status" value="1"/>
</dbReference>
<keyword evidence="2 4" id="KW-0808">Transferase</keyword>
<dbReference type="GO" id="GO:0046677">
    <property type="term" value="P:response to antibiotic"/>
    <property type="evidence" value="ECO:0007669"/>
    <property type="project" value="UniProtKB-KW"/>
</dbReference>
<dbReference type="GO" id="GO:0046353">
    <property type="term" value="F:aminoglycoside 3-N-acetyltransferase activity"/>
    <property type="evidence" value="ECO:0007669"/>
    <property type="project" value="UniProtKB-EC"/>
</dbReference>
<dbReference type="RefSeq" id="WP_196197332.1">
    <property type="nucleotide sequence ID" value="NZ_JADPRT010000015.1"/>
</dbReference>
<protein>
    <recommendedName>
        <fullName evidence="4">Aminoglycoside N(3)-acetyltransferase</fullName>
        <ecNumber evidence="4">2.3.1.-</ecNumber>
    </recommendedName>
</protein>
<dbReference type="AlphaFoldDB" id="A0A931BF24"/>
<dbReference type="InterPro" id="IPR003679">
    <property type="entry name" value="Amioglycoside_AcTrfase"/>
</dbReference>
<evidence type="ECO:0000256" key="3">
    <source>
        <dbReference type="ARBA" id="ARBA00023315"/>
    </source>
</evidence>
<comment type="catalytic activity">
    <reaction evidence="4">
        <text>a 2-deoxystreptamine antibiotic + acetyl-CoA = an N(3)-acetyl-2-deoxystreptamine antibiotic + CoA + H(+)</text>
        <dbReference type="Rhea" id="RHEA:12665"/>
        <dbReference type="ChEBI" id="CHEBI:15378"/>
        <dbReference type="ChEBI" id="CHEBI:57287"/>
        <dbReference type="ChEBI" id="CHEBI:57288"/>
        <dbReference type="ChEBI" id="CHEBI:57921"/>
        <dbReference type="ChEBI" id="CHEBI:77452"/>
        <dbReference type="EC" id="2.3.1.81"/>
    </reaction>
</comment>
<dbReference type="PANTHER" id="PTHR11104">
    <property type="entry name" value="AMINOGLYCOSIDE N3-ACETYLTRANSFERASE"/>
    <property type="match status" value="1"/>
</dbReference>
<evidence type="ECO:0000313" key="5">
    <source>
        <dbReference type="EMBL" id="MBF9072157.1"/>
    </source>
</evidence>
<dbReference type="EC" id="2.3.1.-" evidence="4"/>
<evidence type="ECO:0000256" key="2">
    <source>
        <dbReference type="ARBA" id="ARBA00022679"/>
    </source>
</evidence>
<keyword evidence="3 4" id="KW-0012">Acyltransferase</keyword>
<dbReference type="Pfam" id="PF02522">
    <property type="entry name" value="Antibiotic_NAT"/>
    <property type="match status" value="1"/>
</dbReference>
<gene>
    <name evidence="5" type="ORF">I2501_29440</name>
    <name evidence="6" type="ORF">I2501_33630</name>
</gene>
<sequence>MSMPNAPVTERELAGLLPALGWNPEPGGTLLVQASLRRLGPVEGEEADPLRRSGVVARALREATGQKGTLVAYTATPENSQTSRLYLEQTSGLSPAELAEYHARMPAFDPEKTPCSPTMGWLSEAIRLLPGARRSAHPQTSFAAVGPLAERIVKPHPFEEHLGPRSPLGRLYDRGAHALLLGLGMEMLMPLHLIDYFAGAPVQTYRAKCQGESAAYWRSFEAVQLDDLHFPELARRVLELRDDNGRPQLELRQVAIGGAVATLVPVRDAVDLADKVVGNLNRPGAVTVLTEHQ</sequence>
<keyword evidence="4" id="KW-0046">Antibiotic resistance</keyword>
<comment type="similarity">
    <text evidence="1 4">Belongs to the antibiotic N-acetyltransferase family.</text>
</comment>
<organism evidence="6 7">
    <name type="scientific">Streptacidiphilus fuscans</name>
    <dbReference type="NCBI Taxonomy" id="2789292"/>
    <lineage>
        <taxon>Bacteria</taxon>
        <taxon>Bacillati</taxon>
        <taxon>Actinomycetota</taxon>
        <taxon>Actinomycetes</taxon>
        <taxon>Kitasatosporales</taxon>
        <taxon>Streptomycetaceae</taxon>
        <taxon>Streptacidiphilus</taxon>
    </lineage>
</organism>
<comment type="caution">
    <text evidence="6">The sequence shown here is derived from an EMBL/GenBank/DDBJ whole genome shotgun (WGS) entry which is preliminary data.</text>
</comment>
<name>A0A931BF24_9ACTN</name>
<keyword evidence="7" id="KW-1185">Reference proteome</keyword>
<dbReference type="InterPro" id="IPR028345">
    <property type="entry name" value="Antibiotic_NAT-like"/>
</dbReference>
<reference evidence="6" key="1">
    <citation type="submission" date="2020-11" db="EMBL/GenBank/DDBJ databases">
        <title>Isolation and identification of active actinomycetes.</title>
        <authorList>
            <person name="Yu B."/>
        </authorList>
    </citation>
    <scope>NUCLEOTIDE SEQUENCE</scope>
    <source>
        <strain evidence="6">NEAU-YB345</strain>
    </source>
</reference>
<dbReference type="Proteomes" id="UP000657385">
    <property type="component" value="Unassembled WGS sequence"/>
</dbReference>
<evidence type="ECO:0000256" key="1">
    <source>
        <dbReference type="ARBA" id="ARBA00006383"/>
    </source>
</evidence>
<evidence type="ECO:0000313" key="7">
    <source>
        <dbReference type="Proteomes" id="UP000657385"/>
    </source>
</evidence>
<evidence type="ECO:0000313" key="6">
    <source>
        <dbReference type="EMBL" id="MBF9072968.1"/>
    </source>
</evidence>